<evidence type="ECO:0000256" key="3">
    <source>
        <dbReference type="ARBA" id="ARBA00022958"/>
    </source>
</evidence>
<keyword evidence="4" id="KW-0406">Ion transport</keyword>
<keyword evidence="5" id="KW-0472">Membrane</keyword>
<reference evidence="8" key="1">
    <citation type="journal article" date="2020" name="Nat. Commun.">
        <title>Genome sequence of the cluster root forming white lupin.</title>
        <authorList>
            <person name="Hufnagel B."/>
            <person name="Marques A."/>
            <person name="Soriano A."/>
            <person name="Marques L."/>
            <person name="Divol F."/>
            <person name="Doumas P."/>
            <person name="Sallet E."/>
            <person name="Mancinotti D."/>
            <person name="Carrere S."/>
            <person name="Marande W."/>
            <person name="Arribat S."/>
            <person name="Keller J."/>
            <person name="Huneau C."/>
            <person name="Blein T."/>
            <person name="Aime D."/>
            <person name="Laguerre M."/>
            <person name="Taylor J."/>
            <person name="Schubert V."/>
            <person name="Nelson M."/>
            <person name="Geu-Flores F."/>
            <person name="Crespi M."/>
            <person name="Gallardo-Guerrero K."/>
            <person name="Delaux P.-M."/>
            <person name="Salse J."/>
            <person name="Berges H."/>
            <person name="Guyot R."/>
            <person name="Gouzy J."/>
            <person name="Peret B."/>
        </authorList>
    </citation>
    <scope>NUCLEOTIDE SEQUENCE [LARGE SCALE GENOMIC DNA]</scope>
    <source>
        <strain evidence="8">cv. Amiga</strain>
    </source>
</reference>
<evidence type="ECO:0000256" key="5">
    <source>
        <dbReference type="SAM" id="Phobius"/>
    </source>
</evidence>
<dbReference type="Proteomes" id="UP000447434">
    <property type="component" value="Chromosome 8"/>
</dbReference>
<comment type="caution">
    <text evidence="7">The sequence shown here is derived from an EMBL/GenBank/DDBJ whole genome shotgun (WGS) entry which is preliminary data.</text>
</comment>
<dbReference type="PANTHER" id="PTHR32468">
    <property type="entry name" value="CATION/H + ANTIPORTER"/>
    <property type="match status" value="1"/>
</dbReference>
<gene>
    <name evidence="7" type="ORF">Lalb_Chr08g0231471</name>
</gene>
<proteinExistence type="predicted"/>
<evidence type="ECO:0000256" key="4">
    <source>
        <dbReference type="ARBA" id="ARBA00023065"/>
    </source>
</evidence>
<evidence type="ECO:0000256" key="1">
    <source>
        <dbReference type="ARBA" id="ARBA00022448"/>
    </source>
</evidence>
<accession>A0A6A4Q3E8</accession>
<evidence type="ECO:0000259" key="6">
    <source>
        <dbReference type="Pfam" id="PF23259"/>
    </source>
</evidence>
<dbReference type="InterPro" id="IPR057290">
    <property type="entry name" value="CHX17_C"/>
</dbReference>
<dbReference type="OrthoDB" id="1612738at2759"/>
<sequence>MLDEETYTHMVICVVVMTVFMSPFIKLLYMHRPRVQHASDISNMRVRSIQNTPRNTEFRIITCIHHESNVSGMIALLEACNPTLESPICAYVIQLVEIMAQAAPILLPINYKQTKKMMNLNYPDTDHIMRAFDNYSNNSSGPITIVPYVNVAHYKHMHEAICNLAQDKMVPFILIPFNENDHIDLGGYVSTSIQKLNTRFQGRALCTVGILVDRNSRLGCNDNSNMIFHVGIFFVGGKDDREALALGIRMTQRENVLVSLFRFVVTSNNKVDESRFKTKEEEEEEEIEEMLSESLIDEFKSMKFARGNVTWYEIMVVDVVEIMDTIRSLEGHYDLMIVGKRHNIGTLNDEEMAILIENAETLGMLGDMLSSTEFCKGMVPVLVTQCGGVGESVVHNKLSRLGSTTVSQKSINVIK</sequence>
<dbReference type="InterPro" id="IPR050794">
    <property type="entry name" value="CPA2_transporter"/>
</dbReference>
<evidence type="ECO:0000313" key="8">
    <source>
        <dbReference type="Proteomes" id="UP000447434"/>
    </source>
</evidence>
<dbReference type="Pfam" id="PF23259">
    <property type="entry name" value="CHX17_C"/>
    <property type="match status" value="1"/>
</dbReference>
<protein>
    <recommendedName>
        <fullName evidence="6">Cation/H(+) antiporter C-terminal domain-containing protein</fullName>
    </recommendedName>
</protein>
<keyword evidence="8" id="KW-1185">Reference proteome</keyword>
<dbReference type="GO" id="GO:0006885">
    <property type="term" value="P:regulation of pH"/>
    <property type="evidence" value="ECO:0007669"/>
    <property type="project" value="TreeGrafter"/>
</dbReference>
<dbReference type="EMBL" id="WOCE01000008">
    <property type="protein sequence ID" value="KAE9608056.1"/>
    <property type="molecule type" value="Genomic_DNA"/>
</dbReference>
<dbReference type="GO" id="GO:0098662">
    <property type="term" value="P:inorganic cation transmembrane transport"/>
    <property type="evidence" value="ECO:0007669"/>
    <property type="project" value="TreeGrafter"/>
</dbReference>
<keyword evidence="5" id="KW-1133">Transmembrane helix</keyword>
<feature type="domain" description="Cation/H(+) antiporter C-terminal" evidence="6">
    <location>
        <begin position="230"/>
        <end position="385"/>
    </location>
</feature>
<organism evidence="7 8">
    <name type="scientific">Lupinus albus</name>
    <name type="common">White lupine</name>
    <name type="synonym">Lupinus termis</name>
    <dbReference type="NCBI Taxonomy" id="3870"/>
    <lineage>
        <taxon>Eukaryota</taxon>
        <taxon>Viridiplantae</taxon>
        <taxon>Streptophyta</taxon>
        <taxon>Embryophyta</taxon>
        <taxon>Tracheophyta</taxon>
        <taxon>Spermatophyta</taxon>
        <taxon>Magnoliopsida</taxon>
        <taxon>eudicotyledons</taxon>
        <taxon>Gunneridae</taxon>
        <taxon>Pentapetalae</taxon>
        <taxon>rosids</taxon>
        <taxon>fabids</taxon>
        <taxon>Fabales</taxon>
        <taxon>Fabaceae</taxon>
        <taxon>Papilionoideae</taxon>
        <taxon>50 kb inversion clade</taxon>
        <taxon>genistoids sensu lato</taxon>
        <taxon>core genistoids</taxon>
        <taxon>Genisteae</taxon>
        <taxon>Lupinus</taxon>
    </lineage>
</organism>
<name>A0A6A4Q3E8_LUPAL</name>
<dbReference type="GO" id="GO:0012505">
    <property type="term" value="C:endomembrane system"/>
    <property type="evidence" value="ECO:0007669"/>
    <property type="project" value="TreeGrafter"/>
</dbReference>
<evidence type="ECO:0000256" key="2">
    <source>
        <dbReference type="ARBA" id="ARBA00022538"/>
    </source>
</evidence>
<evidence type="ECO:0000313" key="7">
    <source>
        <dbReference type="EMBL" id="KAE9608056.1"/>
    </source>
</evidence>
<keyword evidence="2" id="KW-0633">Potassium transport</keyword>
<feature type="transmembrane region" description="Helical" evidence="5">
    <location>
        <begin position="6"/>
        <end position="29"/>
    </location>
</feature>
<dbReference type="PANTHER" id="PTHR32468:SF105">
    <property type="entry name" value="CATION_H+ EXCHANGER 3"/>
    <property type="match status" value="1"/>
</dbReference>
<dbReference type="GO" id="GO:0006813">
    <property type="term" value="P:potassium ion transport"/>
    <property type="evidence" value="ECO:0007669"/>
    <property type="project" value="UniProtKB-KW"/>
</dbReference>
<dbReference type="AlphaFoldDB" id="A0A6A4Q3E8"/>
<keyword evidence="1" id="KW-0813">Transport</keyword>
<keyword evidence="5" id="KW-0812">Transmembrane</keyword>
<keyword evidence="3" id="KW-0630">Potassium</keyword>